<dbReference type="PANTHER" id="PTHR20959:SF1">
    <property type="entry name" value="TRANSPORT AND GOLGI ORGANIZATION PROTEIN 6 HOMOLOG"/>
    <property type="match status" value="1"/>
</dbReference>
<dbReference type="InterPro" id="IPR057407">
    <property type="entry name" value="HEAT_TANGO6"/>
</dbReference>
<dbReference type="InterPro" id="IPR019451">
    <property type="entry name" value="Rtp1_C1"/>
</dbReference>
<evidence type="ECO:0000259" key="4">
    <source>
        <dbReference type="Pfam" id="PF25267"/>
    </source>
</evidence>
<evidence type="ECO:0000259" key="2">
    <source>
        <dbReference type="Pfam" id="PF10363"/>
    </source>
</evidence>
<dbReference type="Pfam" id="PF25267">
    <property type="entry name" value="TANGO6_N"/>
    <property type="match status" value="1"/>
</dbReference>
<dbReference type="Pfam" id="PF23565">
    <property type="entry name" value="ARM_TANGO6"/>
    <property type="match status" value="1"/>
</dbReference>
<dbReference type="InterPro" id="IPR039600">
    <property type="entry name" value="TANGO6/Rtp1"/>
</dbReference>
<feature type="domain" description="TANGO6 N-terminal" evidence="4">
    <location>
        <begin position="7"/>
        <end position="329"/>
    </location>
</feature>
<dbReference type="AlphaFoldDB" id="A0A4Y2NLC8"/>
<keyword evidence="6" id="KW-1185">Reference proteome</keyword>
<dbReference type="OrthoDB" id="6418325at2759"/>
<dbReference type="Gene3D" id="1.25.10.10">
    <property type="entry name" value="Leucine-rich Repeat Variant"/>
    <property type="match status" value="1"/>
</dbReference>
<dbReference type="InterPro" id="IPR057347">
    <property type="entry name" value="TANGO6_N"/>
</dbReference>
<dbReference type="SUPFAM" id="SSF48371">
    <property type="entry name" value="ARM repeat"/>
    <property type="match status" value="1"/>
</dbReference>
<sequence>IMSIKESKIQQIFTCLSSLTNGIREGEPNDACSTNSSIKTTFPDELRENVHSTFQKIEKYPVVKTFVTEFIQPCFEDQCTACSYLKFFQLHMILLRLLKTALTEEEMESGSEKKVASKTPVPKALLSISQQAILQKSLQFAVALGILPNLLKGIGIPLSKRLKHAKILEKFTSSCSFYQKHIQITACLDTLITCLECSAMQSTILSYHGSDILAAFLQLCHAPIKKVDMFEESFAKLTPIGTENMSFKVMINSVEDSSQYSEAQIMSVMLAHRKYFSLYMKKFLKQISHSLLMWELLLFQGIPMKSNESDIAIVKPPVWLSKICNQMLTDLILQNHGIADLVQVVLDKAYDGDIQTGKLDKVRIEAVAHLITYNPVRHISLNDYMQRLCKQVFQLLHLKGSMMDGLLKHVASCIILQFCERDMKSAEQYFLEELLNPLMDCVRIPANLTADVLINENKLTTSIEDLHQIFVVSSNPLSQKYTKLLFPFSHCLCEMHFFLLKGKSYLKSKVKDLINTVLKNSSDEDALSVLTAVSFLNSEHSGIYITKVCFANGDEGGIVAVPKVEEDFADETIRYHAILELLGELQNKNLIRSYILFVLKEFCAFHLESEEDLTNPENLKAGVVFNALLQELSEWNVDIGEALMTNISEVIDVLMTLLSNTLTSNKDSAFYEKIIWAVVMILSSIFESVDKLTSDDWTSLKRCLPVLEKIQKSDIDSNLKEIAFAIMVLISTHGVAGKNDLEVMKELQKFGINPSVDAEMPELDKSSTEKACSTYQSCMKDIKINLAHMKGHGVITLAKLLKERDDETLQNKKEILETLLKCLEDEDSYVFLPTINALSELAVIDSELVVPFIINQYQTCEEKAIILKLGEVLLKICNAFGESSLFVYKDMLLHTFLTGTKQDDSQIRASSLSNLGQVCMCLKFQISGHWVQEILNCVLSYLNTDPDLEVRRCAVMVVYLLLKGVDKNMLKVLENEIKTIYSRLRIIYDGESDDVIRLHSQLALEEINEIMKKLLTPKIEMIKEIRILR</sequence>
<dbReference type="EMBL" id="BGPR01009199">
    <property type="protein sequence ID" value="GBN38546.1"/>
    <property type="molecule type" value="Genomic_DNA"/>
</dbReference>
<proteinExistence type="inferred from homology"/>
<gene>
    <name evidence="5" type="primary">TANGO6_9</name>
    <name evidence="5" type="ORF">AVEN_98594_1</name>
</gene>
<evidence type="ECO:0000256" key="1">
    <source>
        <dbReference type="ARBA" id="ARBA00005724"/>
    </source>
</evidence>
<accession>A0A4Y2NLC8</accession>
<comment type="similarity">
    <text evidence="1">Belongs to the Tango6 family.</text>
</comment>
<feature type="domain" description="RNA polymerase II assembly factor Rtp1 C-terminal" evidence="2">
    <location>
        <begin position="775"/>
        <end position="882"/>
    </location>
</feature>
<dbReference type="Pfam" id="PF10363">
    <property type="entry name" value="RTP1_C1"/>
    <property type="match status" value="1"/>
</dbReference>
<dbReference type="InterPro" id="IPR016024">
    <property type="entry name" value="ARM-type_fold"/>
</dbReference>
<organism evidence="5 6">
    <name type="scientific">Araneus ventricosus</name>
    <name type="common">Orbweaver spider</name>
    <name type="synonym">Epeira ventricosa</name>
    <dbReference type="NCBI Taxonomy" id="182803"/>
    <lineage>
        <taxon>Eukaryota</taxon>
        <taxon>Metazoa</taxon>
        <taxon>Ecdysozoa</taxon>
        <taxon>Arthropoda</taxon>
        <taxon>Chelicerata</taxon>
        <taxon>Arachnida</taxon>
        <taxon>Araneae</taxon>
        <taxon>Araneomorphae</taxon>
        <taxon>Entelegynae</taxon>
        <taxon>Araneoidea</taxon>
        <taxon>Araneidae</taxon>
        <taxon>Araneus</taxon>
    </lineage>
</organism>
<evidence type="ECO:0000313" key="6">
    <source>
        <dbReference type="Proteomes" id="UP000499080"/>
    </source>
</evidence>
<name>A0A4Y2NLC8_ARAVE</name>
<protein>
    <submittedName>
        <fullName evidence="5">Transport and Golgi organization protein 6</fullName>
    </submittedName>
</protein>
<dbReference type="PANTHER" id="PTHR20959">
    <property type="entry name" value="TRANSPORT AND GOLGI ORGANIZATION PROTEIN 6 FAMILY MEMBER"/>
    <property type="match status" value="1"/>
</dbReference>
<evidence type="ECO:0000313" key="5">
    <source>
        <dbReference type="EMBL" id="GBN38546.1"/>
    </source>
</evidence>
<feature type="domain" description="TANGO6 HEAT repeat" evidence="3">
    <location>
        <begin position="333"/>
        <end position="586"/>
    </location>
</feature>
<dbReference type="Proteomes" id="UP000499080">
    <property type="component" value="Unassembled WGS sequence"/>
</dbReference>
<evidence type="ECO:0000259" key="3">
    <source>
        <dbReference type="Pfam" id="PF23565"/>
    </source>
</evidence>
<dbReference type="InterPro" id="IPR011989">
    <property type="entry name" value="ARM-like"/>
</dbReference>
<dbReference type="GO" id="GO:0009306">
    <property type="term" value="P:protein secretion"/>
    <property type="evidence" value="ECO:0007669"/>
    <property type="project" value="TreeGrafter"/>
</dbReference>
<comment type="caution">
    <text evidence="5">The sequence shown here is derived from an EMBL/GenBank/DDBJ whole genome shotgun (WGS) entry which is preliminary data.</text>
</comment>
<reference evidence="5 6" key="1">
    <citation type="journal article" date="2019" name="Sci. Rep.">
        <title>Orb-weaving spider Araneus ventricosus genome elucidates the spidroin gene catalogue.</title>
        <authorList>
            <person name="Kono N."/>
            <person name="Nakamura H."/>
            <person name="Ohtoshi R."/>
            <person name="Moran D.A.P."/>
            <person name="Shinohara A."/>
            <person name="Yoshida Y."/>
            <person name="Fujiwara M."/>
            <person name="Mori M."/>
            <person name="Tomita M."/>
            <person name="Arakawa K."/>
        </authorList>
    </citation>
    <scope>NUCLEOTIDE SEQUENCE [LARGE SCALE GENOMIC DNA]</scope>
</reference>
<feature type="non-terminal residue" evidence="5">
    <location>
        <position position="1"/>
    </location>
</feature>